<evidence type="ECO:0000313" key="4">
    <source>
        <dbReference type="Proteomes" id="UP001244011"/>
    </source>
</evidence>
<comment type="caution">
    <text evidence="3">The sequence shown here is derived from an EMBL/GenBank/DDBJ whole genome shotgun (WGS) entry which is preliminary data.</text>
</comment>
<protein>
    <submittedName>
        <fullName evidence="3">Zinc finger protein GLI2</fullName>
    </submittedName>
</protein>
<feature type="region of interest" description="Disordered" evidence="1">
    <location>
        <begin position="81"/>
        <end position="121"/>
    </location>
</feature>
<evidence type="ECO:0000256" key="1">
    <source>
        <dbReference type="SAM" id="MobiDB-lite"/>
    </source>
</evidence>
<dbReference type="GeneID" id="85313032"/>
<feature type="compositionally biased region" description="Basic residues" evidence="1">
    <location>
        <begin position="98"/>
        <end position="114"/>
    </location>
</feature>
<reference evidence="3" key="1">
    <citation type="submission" date="2023-06" db="EMBL/GenBank/DDBJ databases">
        <title>Genome-scale phylogeny and comparative genomics of the fungal order Sordariales.</title>
        <authorList>
            <consortium name="Lawrence Berkeley National Laboratory"/>
            <person name="Hensen N."/>
            <person name="Bonometti L."/>
            <person name="Westerberg I."/>
            <person name="Brannstrom I.O."/>
            <person name="Guillou S."/>
            <person name="Cros-Aarteil S."/>
            <person name="Calhoun S."/>
            <person name="Haridas S."/>
            <person name="Kuo A."/>
            <person name="Mondo S."/>
            <person name="Pangilinan J."/>
            <person name="Riley R."/>
            <person name="Labutti K."/>
            <person name="Andreopoulos B."/>
            <person name="Lipzen A."/>
            <person name="Chen C."/>
            <person name="Yanf M."/>
            <person name="Daum C."/>
            <person name="Ng V."/>
            <person name="Clum A."/>
            <person name="Steindorff A."/>
            <person name="Ohm R."/>
            <person name="Martin F."/>
            <person name="Silar P."/>
            <person name="Natvig D."/>
            <person name="Lalanne C."/>
            <person name="Gautier V."/>
            <person name="Ament-Velasquez S.L."/>
            <person name="Kruys A."/>
            <person name="Hutchinson M.I."/>
            <person name="Powell A.J."/>
            <person name="Barry K."/>
            <person name="Miller A.N."/>
            <person name="Grigoriev I.V."/>
            <person name="Debuchy R."/>
            <person name="Gladieux P."/>
            <person name="Thoren M.H."/>
            <person name="Johannesson H."/>
        </authorList>
    </citation>
    <scope>NUCLEOTIDE SEQUENCE</scope>
    <source>
        <strain evidence="3">8032-3</strain>
    </source>
</reference>
<dbReference type="InterPro" id="IPR059095">
    <property type="entry name" value="Znf_C2H2_17_2nd"/>
</dbReference>
<name>A0AAJ0C4B5_9PEZI</name>
<feature type="compositionally biased region" description="Low complexity" evidence="1">
    <location>
        <begin position="244"/>
        <end position="261"/>
    </location>
</feature>
<keyword evidence="4" id="KW-1185">Reference proteome</keyword>
<feature type="domain" description="C2H2-type" evidence="2">
    <location>
        <begin position="361"/>
        <end position="387"/>
    </location>
</feature>
<evidence type="ECO:0000313" key="3">
    <source>
        <dbReference type="EMBL" id="KAK1768469.1"/>
    </source>
</evidence>
<dbReference type="Gene3D" id="3.30.160.60">
    <property type="entry name" value="Classic Zinc Finger"/>
    <property type="match status" value="1"/>
</dbReference>
<accession>A0AAJ0C4B5</accession>
<dbReference type="Proteomes" id="UP001244011">
    <property type="component" value="Unassembled WGS sequence"/>
</dbReference>
<dbReference type="RefSeq" id="XP_060284682.1">
    <property type="nucleotide sequence ID" value="XM_060429845.1"/>
</dbReference>
<feature type="region of interest" description="Disordered" evidence="1">
    <location>
        <begin position="207"/>
        <end position="278"/>
    </location>
</feature>
<dbReference type="InterPro" id="IPR059009">
    <property type="entry name" value="Znf_C2H2_17_1st"/>
</dbReference>
<dbReference type="Pfam" id="PF26176">
    <property type="entry name" value="zf_C2H2_17_2"/>
    <property type="match status" value="1"/>
</dbReference>
<feature type="compositionally biased region" description="Low complexity" evidence="1">
    <location>
        <begin position="216"/>
        <end position="234"/>
    </location>
</feature>
<dbReference type="Pfam" id="PF26177">
    <property type="entry name" value="zf_C2H2_17_1st"/>
    <property type="match status" value="1"/>
</dbReference>
<feature type="domain" description="C2H2-type" evidence="2">
    <location>
        <begin position="397"/>
        <end position="427"/>
    </location>
</feature>
<proteinExistence type="predicted"/>
<feature type="region of interest" description="Disordered" evidence="1">
    <location>
        <begin position="429"/>
        <end position="495"/>
    </location>
</feature>
<sequence length="561" mass="60845">MLSNPGMFSSYCQTEPGAAWDTTVEGTQNFTEFSDHGDIYIPDPDDYVPFGHNTPRLDQTNAADELHSKWTAAAAAAELKAAKAEPMRRMTSRSSVGSHKHRTLKASSSKKSRPRVTSTLPAAPSHYASLDVTGNATLFADAALGNGHMMDPQQYLAQDLDTLSVSSHMSAQAFSAGIMGLPSDGLPYSADMGFAVAQHVNPSATQIFDPHMAGNSPRSWASLSSGSRISSPGLPDDAWSAGGHHVSSPTDTHSSSPDFPDQSPRVSRKSDASHASASQDLHGNVMTAICDDSFSLPPPFNARRLSGEGESARDHYLYKSAVPHTDGLFHCPWEGTTNCNHKPEKLKCNYDKFVDSHLKPYRCKAESCENARFSSTACLLRHEREAHAMHGHGDKPYLCTYDGCERAIPGCGFPRQWNLRDHMRRVHNDSCTATAQQQPAATTPPPPSGNSSKGRKRKKDSADGSSSRKASAKASQSAEPAVPKVAEGPSNPEINQWHNYRKTLQSLVQGFTQPEDPNVLQQIKDAQGHLTAMGRISREAISTNKADLLQGNYRQSWHQSG</sequence>
<organism evidence="3 4">
    <name type="scientific">Phialemonium atrogriseum</name>
    <dbReference type="NCBI Taxonomy" id="1093897"/>
    <lineage>
        <taxon>Eukaryota</taxon>
        <taxon>Fungi</taxon>
        <taxon>Dikarya</taxon>
        <taxon>Ascomycota</taxon>
        <taxon>Pezizomycotina</taxon>
        <taxon>Sordariomycetes</taxon>
        <taxon>Sordariomycetidae</taxon>
        <taxon>Cephalothecales</taxon>
        <taxon>Cephalothecaceae</taxon>
        <taxon>Phialemonium</taxon>
    </lineage>
</organism>
<dbReference type="InterPro" id="IPR013087">
    <property type="entry name" value="Znf_C2H2_type"/>
</dbReference>
<dbReference type="AlphaFoldDB" id="A0AAJ0C4B5"/>
<feature type="compositionally biased region" description="Low complexity" evidence="1">
    <location>
        <begin position="463"/>
        <end position="478"/>
    </location>
</feature>
<feature type="compositionally biased region" description="Low complexity" evidence="1">
    <location>
        <begin position="432"/>
        <end position="441"/>
    </location>
</feature>
<gene>
    <name evidence="3" type="ORF">QBC33DRAFT_557926</name>
</gene>
<dbReference type="EMBL" id="MU839005">
    <property type="protein sequence ID" value="KAK1768469.1"/>
    <property type="molecule type" value="Genomic_DNA"/>
</dbReference>
<dbReference type="SMART" id="SM00355">
    <property type="entry name" value="ZnF_C2H2"/>
    <property type="match status" value="2"/>
</dbReference>
<evidence type="ECO:0000259" key="2">
    <source>
        <dbReference type="SMART" id="SM00355"/>
    </source>
</evidence>